<dbReference type="CDD" id="cd01651">
    <property type="entry name" value="RT_G2_intron"/>
    <property type="match status" value="1"/>
</dbReference>
<dbReference type="SUPFAM" id="SSF56672">
    <property type="entry name" value="DNA/RNA polymerases"/>
    <property type="match status" value="1"/>
</dbReference>
<dbReference type="PANTHER" id="PTHR34047">
    <property type="entry name" value="NUCLEAR INTRON MATURASE 1, MITOCHONDRIAL-RELATED"/>
    <property type="match status" value="1"/>
</dbReference>
<dbReference type="Pfam" id="PF00078">
    <property type="entry name" value="RVT_1"/>
    <property type="match status" value="1"/>
</dbReference>
<dbReference type="InterPro" id="IPR000477">
    <property type="entry name" value="RT_dom"/>
</dbReference>
<accession>A0ABP8DUE7</accession>
<dbReference type="EMBL" id="BAABAT010000071">
    <property type="protein sequence ID" value="GAA4263531.1"/>
    <property type="molecule type" value="Genomic_DNA"/>
</dbReference>
<dbReference type="InterPro" id="IPR051083">
    <property type="entry name" value="GrpII_Intron_Splice-Mob/Def"/>
</dbReference>
<dbReference type="Proteomes" id="UP001500620">
    <property type="component" value="Unassembled WGS sequence"/>
</dbReference>
<dbReference type="PROSITE" id="PS50878">
    <property type="entry name" value="RT_POL"/>
    <property type="match status" value="1"/>
</dbReference>
<evidence type="ECO:0000259" key="1">
    <source>
        <dbReference type="PROSITE" id="PS50878"/>
    </source>
</evidence>
<dbReference type="InterPro" id="IPR025960">
    <property type="entry name" value="RVT_N"/>
</dbReference>
<comment type="caution">
    <text evidence="2">The sequence shown here is derived from an EMBL/GenBank/DDBJ whole genome shotgun (WGS) entry which is preliminary data.</text>
</comment>
<gene>
    <name evidence="2" type="primary">ltrA_2</name>
    <name evidence="2" type="ORF">GCM10022255_108920</name>
</gene>
<keyword evidence="2" id="KW-0695">RNA-directed DNA polymerase</keyword>
<dbReference type="NCBIfam" id="TIGR04416">
    <property type="entry name" value="group_II_RT_mat"/>
    <property type="match status" value="1"/>
</dbReference>
<keyword evidence="2" id="KW-0548">Nucleotidyltransferase</keyword>
<dbReference type="Pfam" id="PF08388">
    <property type="entry name" value="GIIM"/>
    <property type="match status" value="1"/>
</dbReference>
<organism evidence="2 3">
    <name type="scientific">Dactylosporangium darangshiense</name>
    <dbReference type="NCBI Taxonomy" id="579108"/>
    <lineage>
        <taxon>Bacteria</taxon>
        <taxon>Bacillati</taxon>
        <taxon>Actinomycetota</taxon>
        <taxon>Actinomycetes</taxon>
        <taxon>Micromonosporales</taxon>
        <taxon>Micromonosporaceae</taxon>
        <taxon>Dactylosporangium</taxon>
    </lineage>
</organism>
<dbReference type="Pfam" id="PF13655">
    <property type="entry name" value="RVT_N"/>
    <property type="match status" value="1"/>
</dbReference>
<reference evidence="3" key="1">
    <citation type="journal article" date="2019" name="Int. J. Syst. Evol. Microbiol.">
        <title>The Global Catalogue of Microorganisms (GCM) 10K type strain sequencing project: providing services to taxonomists for standard genome sequencing and annotation.</title>
        <authorList>
            <consortium name="The Broad Institute Genomics Platform"/>
            <consortium name="The Broad Institute Genome Sequencing Center for Infectious Disease"/>
            <person name="Wu L."/>
            <person name="Ma J."/>
        </authorList>
    </citation>
    <scope>NUCLEOTIDE SEQUENCE [LARGE SCALE GENOMIC DNA]</scope>
    <source>
        <strain evidence="3">JCM 17441</strain>
    </source>
</reference>
<dbReference type="InterPro" id="IPR043502">
    <property type="entry name" value="DNA/RNA_pol_sf"/>
</dbReference>
<protein>
    <submittedName>
        <fullName evidence="2">Group II intron reverse transcriptase/maturase</fullName>
    </submittedName>
</protein>
<sequence length="613" mass="69013">MKFELCWAPEPKGKLDTMTAMAFAVAMAALGVNGPEGEVPGWDAIIWRAQEDHVRRLRQRIFAASRDGDLKKVRNLQKLMLRSRSNALVAVRRVTELNAGRKTAGVDRQVVVTASQKAELADWMQHHAKPWSPRPVRRAYVPKSNGRRRGLGIPVIADRALQALTVNALEPEWEARFEPKSYGFRPGRGCHDAIVAIHTTSSRTDAKRLWVLDADLAAAFDRLDHEHIYQSLGAFPGRGLVRQWLKAGVVEDGRFTTTEEGAPQGGVISPLLMNVALHGMETAAGVRYYDTGTNAGKTVPNCPVVVRYADDLVALCHSREQAEQVKARLDAWLTPRGLVFNEDKTRITHLDQGMDFLGFAIRRYPNGKLLTKPSNDALRRIRRRLTVEVKALRGANADAVIAKLNPIITGWAAYYRIGVSKRMFNALDAHLWKLVYKWARLSHPNKPTRWIIARHFGMFNPARQDKWIFGSRETGFYLRKFVWTPIVRHRMVAGTASPDDPTLTDYWVQRRRRSPPPMSPATLKLLKLQHGRCPLCRGLLLHANHEPQSPHEWEQWLTAVRRALRKHAVAVWGAGTPDERAATRLIHTHCRLRAINGGNQPAPLPTREPAGLA</sequence>
<dbReference type="InterPro" id="IPR030931">
    <property type="entry name" value="Group_II_RT_mat"/>
</dbReference>
<evidence type="ECO:0000313" key="2">
    <source>
        <dbReference type="EMBL" id="GAA4263531.1"/>
    </source>
</evidence>
<dbReference type="RefSeq" id="WP_345143040.1">
    <property type="nucleotide sequence ID" value="NZ_BAABAT010000071.1"/>
</dbReference>
<dbReference type="InterPro" id="IPR013597">
    <property type="entry name" value="Mat_intron_G2"/>
</dbReference>
<keyword evidence="3" id="KW-1185">Reference proteome</keyword>
<dbReference type="PANTHER" id="PTHR34047:SF10">
    <property type="entry name" value="GROUP II INTRON-ASSOCIATED OPEN READING FRAME"/>
    <property type="match status" value="1"/>
</dbReference>
<feature type="domain" description="Reverse transcriptase" evidence="1">
    <location>
        <begin position="122"/>
        <end position="361"/>
    </location>
</feature>
<keyword evidence="2" id="KW-0808">Transferase</keyword>
<proteinExistence type="predicted"/>
<dbReference type="GO" id="GO:0003964">
    <property type="term" value="F:RNA-directed DNA polymerase activity"/>
    <property type="evidence" value="ECO:0007669"/>
    <property type="project" value="UniProtKB-KW"/>
</dbReference>
<name>A0ABP8DUE7_9ACTN</name>
<evidence type="ECO:0000313" key="3">
    <source>
        <dbReference type="Proteomes" id="UP001500620"/>
    </source>
</evidence>